<feature type="domain" description="J" evidence="7">
    <location>
        <begin position="56"/>
        <end position="123"/>
    </location>
</feature>
<dbReference type="InterPro" id="IPR036410">
    <property type="entry name" value="HSP_DnaJ_Cys-rich_dom_sf"/>
</dbReference>
<dbReference type="CDD" id="cd10747">
    <property type="entry name" value="DnaJ_C"/>
    <property type="match status" value="1"/>
</dbReference>
<protein>
    <submittedName>
        <fullName evidence="9">Chaperone protein DNAJ, putative</fullName>
    </submittedName>
</protein>
<evidence type="ECO:0000256" key="3">
    <source>
        <dbReference type="ARBA" id="ARBA00022771"/>
    </source>
</evidence>
<dbReference type="InterPro" id="IPR036869">
    <property type="entry name" value="J_dom_sf"/>
</dbReference>
<comment type="caution">
    <text evidence="9">The sequence shown here is derived from an EMBL/GenBank/DDBJ whole genome shotgun (WGS) entry which is preliminary data.</text>
</comment>
<dbReference type="CDD" id="cd10719">
    <property type="entry name" value="DnaJ_zf"/>
    <property type="match status" value="1"/>
</dbReference>
<evidence type="ECO:0000259" key="8">
    <source>
        <dbReference type="PROSITE" id="PS51188"/>
    </source>
</evidence>
<evidence type="ECO:0000256" key="4">
    <source>
        <dbReference type="ARBA" id="ARBA00022833"/>
    </source>
</evidence>
<dbReference type="InterPro" id="IPR001305">
    <property type="entry name" value="HSP_DnaJ_Cys-rich_dom"/>
</dbReference>
<keyword evidence="1 5" id="KW-0479">Metal-binding</keyword>
<feature type="chain" id="PRO_5024902642" evidence="6">
    <location>
        <begin position="33"/>
        <end position="402"/>
    </location>
</feature>
<dbReference type="CDD" id="cd06257">
    <property type="entry name" value="DnaJ"/>
    <property type="match status" value="1"/>
</dbReference>
<dbReference type="Gene3D" id="1.10.287.110">
    <property type="entry name" value="DnaJ domain"/>
    <property type="match status" value="1"/>
</dbReference>
<proteinExistence type="predicted"/>
<dbReference type="EMBL" id="BLBS01000049">
    <property type="protein sequence ID" value="GET91674.1"/>
    <property type="molecule type" value="Genomic_DNA"/>
</dbReference>
<evidence type="ECO:0000259" key="7">
    <source>
        <dbReference type="PROSITE" id="PS50076"/>
    </source>
</evidence>
<dbReference type="Gene3D" id="2.10.230.10">
    <property type="entry name" value="Heat shock protein DnaJ, cysteine-rich domain"/>
    <property type="match status" value="1"/>
</dbReference>
<feature type="domain" description="CR-type" evidence="8">
    <location>
        <begin position="178"/>
        <end position="261"/>
    </location>
</feature>
<dbReference type="Pfam" id="PF00684">
    <property type="entry name" value="DnaJ_CXXCXGXG"/>
    <property type="match status" value="1"/>
</dbReference>
<dbReference type="GO" id="GO:0030544">
    <property type="term" value="F:Hsp70 protein binding"/>
    <property type="evidence" value="ECO:0007669"/>
    <property type="project" value="InterPro"/>
</dbReference>
<dbReference type="AlphaFoldDB" id="A0A640KRM9"/>
<dbReference type="FunFam" id="2.10.230.10:FF:000001">
    <property type="entry name" value="DnaJ subfamily A member 2"/>
    <property type="match status" value="1"/>
</dbReference>
<keyword evidence="3 5" id="KW-0863">Zinc-finger</keyword>
<evidence type="ECO:0000256" key="1">
    <source>
        <dbReference type="ARBA" id="ARBA00022723"/>
    </source>
</evidence>
<dbReference type="GO" id="GO:0008270">
    <property type="term" value="F:zinc ion binding"/>
    <property type="evidence" value="ECO:0007669"/>
    <property type="project" value="UniProtKB-KW"/>
</dbReference>
<feature type="zinc finger region" description="CR-type" evidence="5">
    <location>
        <begin position="178"/>
        <end position="261"/>
    </location>
</feature>
<dbReference type="SUPFAM" id="SSF49493">
    <property type="entry name" value="HSP40/DnaJ peptide-binding domain"/>
    <property type="match status" value="2"/>
</dbReference>
<organism evidence="9 10">
    <name type="scientific">Leishmania tarentolae</name>
    <name type="common">Sauroleishmania tarentolae</name>
    <dbReference type="NCBI Taxonomy" id="5689"/>
    <lineage>
        <taxon>Eukaryota</taxon>
        <taxon>Discoba</taxon>
        <taxon>Euglenozoa</taxon>
        <taxon>Kinetoplastea</taxon>
        <taxon>Metakinetoplastina</taxon>
        <taxon>Trypanosomatida</taxon>
        <taxon>Trypanosomatidae</taxon>
        <taxon>Leishmaniinae</taxon>
        <taxon>Leishmania</taxon>
        <taxon>lizard Leishmania</taxon>
    </lineage>
</organism>
<dbReference type="VEuPathDB" id="TriTrypDB:LtaPh_3235100"/>
<dbReference type="PROSITE" id="PS51188">
    <property type="entry name" value="ZF_CR"/>
    <property type="match status" value="1"/>
</dbReference>
<evidence type="ECO:0000256" key="5">
    <source>
        <dbReference type="PROSITE-ProRule" id="PRU00546"/>
    </source>
</evidence>
<feature type="signal peptide" evidence="6">
    <location>
        <begin position="1"/>
        <end position="32"/>
    </location>
</feature>
<dbReference type="Pfam" id="PF01556">
    <property type="entry name" value="DnaJ_C"/>
    <property type="match status" value="1"/>
</dbReference>
<dbReference type="GO" id="GO:0051082">
    <property type="term" value="F:unfolded protein binding"/>
    <property type="evidence" value="ECO:0007669"/>
    <property type="project" value="InterPro"/>
</dbReference>
<dbReference type="Pfam" id="PF00226">
    <property type="entry name" value="DnaJ"/>
    <property type="match status" value="1"/>
</dbReference>
<dbReference type="InterPro" id="IPR002939">
    <property type="entry name" value="DnaJ_C"/>
</dbReference>
<keyword evidence="2" id="KW-0677">Repeat</keyword>
<dbReference type="PRINTS" id="PR00625">
    <property type="entry name" value="JDOMAIN"/>
</dbReference>
<reference evidence="9" key="1">
    <citation type="submission" date="2019-11" db="EMBL/GenBank/DDBJ databases">
        <title>Leishmania tarentolae CDS.</title>
        <authorList>
            <person name="Goto Y."/>
            <person name="Yamagishi J."/>
        </authorList>
    </citation>
    <scope>NUCLEOTIDE SEQUENCE [LARGE SCALE GENOMIC DNA]</scope>
    <source>
        <strain evidence="9">Parrot Tar II</strain>
    </source>
</reference>
<evidence type="ECO:0000256" key="2">
    <source>
        <dbReference type="ARBA" id="ARBA00022737"/>
    </source>
</evidence>
<evidence type="ECO:0000256" key="6">
    <source>
        <dbReference type="SAM" id="SignalP"/>
    </source>
</evidence>
<dbReference type="PROSITE" id="PS50076">
    <property type="entry name" value="DNAJ_2"/>
    <property type="match status" value="1"/>
</dbReference>
<dbReference type="Gene3D" id="2.60.260.20">
    <property type="entry name" value="Urease metallochaperone UreE, N-terminal domain"/>
    <property type="match status" value="2"/>
</dbReference>
<evidence type="ECO:0000313" key="9">
    <source>
        <dbReference type="EMBL" id="GET91674.1"/>
    </source>
</evidence>
<evidence type="ECO:0000313" key="10">
    <source>
        <dbReference type="Proteomes" id="UP000419144"/>
    </source>
</evidence>
<dbReference type="SUPFAM" id="SSF46565">
    <property type="entry name" value="Chaperone J-domain"/>
    <property type="match status" value="1"/>
</dbReference>
<dbReference type="FunFam" id="2.60.260.20:FF:000013">
    <property type="entry name" value="DnaJ subfamily B member 11"/>
    <property type="match status" value="1"/>
</dbReference>
<dbReference type="SUPFAM" id="SSF57938">
    <property type="entry name" value="DnaJ/Hsp40 cysteine-rich domain"/>
    <property type="match status" value="1"/>
</dbReference>
<dbReference type="InterPro" id="IPR001623">
    <property type="entry name" value="DnaJ_domain"/>
</dbReference>
<dbReference type="Proteomes" id="UP000419144">
    <property type="component" value="Unassembled WGS sequence"/>
</dbReference>
<dbReference type="PANTHER" id="PTHR43888">
    <property type="entry name" value="DNAJ-LIKE-2, ISOFORM A-RELATED"/>
    <property type="match status" value="1"/>
</dbReference>
<keyword evidence="4 5" id="KW-0862">Zinc</keyword>
<sequence>MRLSITHSRRVAVWCTCTLLLLLLCGTLRSRAFFDHGHNRHANAPPAEVHGTPEVDYYKVLQLEEKREDVTEKDIRQQFRRLSRLYHPDVAKTEKDKAKYSQVNRAYEVLSDKRKRKVYDMRGERGLELLEHIDRSKGTPGGGMNPLSKLFGMQVDDGLRGPDMELEVKVDLAKFFTGGQETLRINKHKVCHACKGSGADAKAAVVQCQQCRGEGVLRQRIQFAPGMIQELQQKCPACGGAGRRPERGCSTCGGNKVLLGSSTVTLELEPGMEEGHVLNFEMEAEEPPDRLPGDLIVRVHSLPHPVFSRRRNSLDLDMSLTLTLQEALLGFDRNITHLDGVEQVRVQRRGTVSPYGTVLRLAGKGMPKMNIASERGDLYVRLQYDMPPQLTEEQKQLVERLL</sequence>
<accession>A0A640KRM9</accession>
<dbReference type="PROSITE" id="PS00636">
    <property type="entry name" value="DNAJ_1"/>
    <property type="match status" value="1"/>
</dbReference>
<name>A0A640KRM9_LEITA</name>
<dbReference type="InterPro" id="IPR044713">
    <property type="entry name" value="DNJA1/2-like"/>
</dbReference>
<keyword evidence="10" id="KW-1185">Reference proteome</keyword>
<dbReference type="GO" id="GO:0006457">
    <property type="term" value="P:protein folding"/>
    <property type="evidence" value="ECO:0007669"/>
    <property type="project" value="InterPro"/>
</dbReference>
<dbReference type="InterPro" id="IPR018253">
    <property type="entry name" value="DnaJ_domain_CS"/>
</dbReference>
<dbReference type="OrthoDB" id="550424at2759"/>
<dbReference type="InterPro" id="IPR008971">
    <property type="entry name" value="HSP40/DnaJ_pept-bd"/>
</dbReference>
<gene>
    <name evidence="9" type="ORF">LtaPh_3235100</name>
</gene>
<dbReference type="SMART" id="SM00271">
    <property type="entry name" value="DnaJ"/>
    <property type="match status" value="1"/>
</dbReference>
<keyword evidence="6" id="KW-0732">Signal</keyword>